<keyword evidence="4" id="KW-1003">Cell membrane</keyword>
<feature type="transmembrane region" description="Helical" evidence="8">
    <location>
        <begin position="241"/>
        <end position="262"/>
    </location>
</feature>
<reference evidence="9" key="1">
    <citation type="submission" date="2022-11" db="EMBL/GenBank/DDBJ databases">
        <title>Biodiversity and phylogenetic relationships of bacteria.</title>
        <authorList>
            <person name="Machado R.A.R."/>
            <person name="Bhat A."/>
            <person name="Loulou A."/>
            <person name="Kallel S."/>
        </authorList>
    </citation>
    <scope>NUCLEOTIDE SEQUENCE</scope>
    <source>
        <strain evidence="9">K-TC2</strain>
    </source>
</reference>
<feature type="transmembrane region" description="Helical" evidence="8">
    <location>
        <begin position="305"/>
        <end position="335"/>
    </location>
</feature>
<keyword evidence="7 8" id="KW-0472">Membrane</keyword>
<keyword evidence="10" id="KW-1185">Reference proteome</keyword>
<feature type="transmembrane region" description="Helical" evidence="8">
    <location>
        <begin position="150"/>
        <end position="170"/>
    </location>
</feature>
<dbReference type="RefSeq" id="WP_266339536.1">
    <property type="nucleotide sequence ID" value="NZ_JAPKNK010000006.1"/>
</dbReference>
<dbReference type="EMBL" id="JAPKNK010000006">
    <property type="protein sequence ID" value="MCX5570574.1"/>
    <property type="molecule type" value="Genomic_DNA"/>
</dbReference>
<name>A0A9X3ILE0_9HYPH</name>
<dbReference type="Proteomes" id="UP001144805">
    <property type="component" value="Unassembled WGS sequence"/>
</dbReference>
<evidence type="ECO:0000256" key="5">
    <source>
        <dbReference type="ARBA" id="ARBA00022692"/>
    </source>
</evidence>
<dbReference type="GO" id="GO:0005886">
    <property type="term" value="C:plasma membrane"/>
    <property type="evidence" value="ECO:0007669"/>
    <property type="project" value="UniProtKB-SubCell"/>
</dbReference>
<dbReference type="InterPro" id="IPR002549">
    <property type="entry name" value="AI-2E-like"/>
</dbReference>
<organism evidence="9 10">
    <name type="scientific">Kaistia nematophila</name>
    <dbReference type="NCBI Taxonomy" id="2994654"/>
    <lineage>
        <taxon>Bacteria</taxon>
        <taxon>Pseudomonadati</taxon>
        <taxon>Pseudomonadota</taxon>
        <taxon>Alphaproteobacteria</taxon>
        <taxon>Hyphomicrobiales</taxon>
        <taxon>Kaistiaceae</taxon>
        <taxon>Kaistia</taxon>
    </lineage>
</organism>
<dbReference type="Pfam" id="PF01594">
    <property type="entry name" value="AI-2E_transport"/>
    <property type="match status" value="1"/>
</dbReference>
<keyword evidence="3" id="KW-0813">Transport</keyword>
<sequence length="363" mass="39319">MNLQRQIGFWLGTLLVFVLFLFIFRDVLLPFLVGMAVAYGLDPIADWLERRGLSRLAASLVILVGFVVLLALLVVLIVPLMVNQLAGLIDKIPTYAQQLQALVQAFLETRLGQMLKVDPGQLSNSMGTLMSEAAGWLSALLKSIWSGGSALVDLGALFVVTPVVAFYMLIDWDKMVARIDSWVPRDYVETVRSIARDIDHAIAGFVRGQGLVCALLGCIYAFGLMLVGLNFGLLIGIGAGILSFIPYVGTTVGFIVGVGVALVQFWPEWQWIGATVLVFAVGQFIEGNILQPRLVGRSVGLHPVWLMFALFAFGALFGFVGLLVAVPASAAIAVLMRFAIARYLTSPIYRGRLGGDDQPPAHP</sequence>
<evidence type="ECO:0000256" key="2">
    <source>
        <dbReference type="ARBA" id="ARBA00009773"/>
    </source>
</evidence>
<accession>A0A9X3ILE0</accession>
<comment type="similarity">
    <text evidence="2">Belongs to the autoinducer-2 exporter (AI-2E) (TC 2.A.86) family.</text>
</comment>
<protein>
    <submittedName>
        <fullName evidence="9">AI-2E family transporter</fullName>
    </submittedName>
</protein>
<evidence type="ECO:0000313" key="9">
    <source>
        <dbReference type="EMBL" id="MCX5570574.1"/>
    </source>
</evidence>
<keyword evidence="6 8" id="KW-1133">Transmembrane helix</keyword>
<evidence type="ECO:0000256" key="8">
    <source>
        <dbReference type="SAM" id="Phobius"/>
    </source>
</evidence>
<dbReference type="PANTHER" id="PTHR21716:SF53">
    <property type="entry name" value="PERMEASE PERM-RELATED"/>
    <property type="match status" value="1"/>
</dbReference>
<feature type="transmembrane region" description="Helical" evidence="8">
    <location>
        <begin position="7"/>
        <end position="24"/>
    </location>
</feature>
<evidence type="ECO:0000313" key="10">
    <source>
        <dbReference type="Proteomes" id="UP001144805"/>
    </source>
</evidence>
<comment type="subcellular location">
    <subcellularLocation>
        <location evidence="1">Cell membrane</location>
        <topology evidence="1">Multi-pass membrane protein</topology>
    </subcellularLocation>
</comment>
<proteinExistence type="inferred from homology"/>
<dbReference type="PANTHER" id="PTHR21716">
    <property type="entry name" value="TRANSMEMBRANE PROTEIN"/>
    <property type="match status" value="1"/>
</dbReference>
<comment type="caution">
    <text evidence="9">The sequence shown here is derived from an EMBL/GenBank/DDBJ whole genome shotgun (WGS) entry which is preliminary data.</text>
</comment>
<dbReference type="AlphaFoldDB" id="A0A9X3ILE0"/>
<evidence type="ECO:0000256" key="7">
    <source>
        <dbReference type="ARBA" id="ARBA00023136"/>
    </source>
</evidence>
<feature type="transmembrane region" description="Helical" evidence="8">
    <location>
        <begin position="60"/>
        <end position="82"/>
    </location>
</feature>
<feature type="transmembrane region" description="Helical" evidence="8">
    <location>
        <begin position="211"/>
        <end position="235"/>
    </location>
</feature>
<evidence type="ECO:0000256" key="4">
    <source>
        <dbReference type="ARBA" id="ARBA00022475"/>
    </source>
</evidence>
<evidence type="ECO:0000256" key="6">
    <source>
        <dbReference type="ARBA" id="ARBA00022989"/>
    </source>
</evidence>
<evidence type="ECO:0000256" key="1">
    <source>
        <dbReference type="ARBA" id="ARBA00004651"/>
    </source>
</evidence>
<keyword evidence="5 8" id="KW-0812">Transmembrane</keyword>
<gene>
    <name evidence="9" type="ORF">OSH07_15295</name>
</gene>
<evidence type="ECO:0000256" key="3">
    <source>
        <dbReference type="ARBA" id="ARBA00022448"/>
    </source>
</evidence>
<dbReference type="GO" id="GO:0055085">
    <property type="term" value="P:transmembrane transport"/>
    <property type="evidence" value="ECO:0007669"/>
    <property type="project" value="TreeGrafter"/>
</dbReference>